<sequence length="187" mass="21386">MGLRKIFTRPVFGLFVTFVHITACVLSVAYLVGCITHTVDGDETHKKSVQNYVIILSGYIIVCFVQVTMCLILIVGILRKNHHLMAPWIATTFISLVAVFFYTLAMVCFSFLNEFSTKDNPKKLSRKEHFDRIIPGLGYFLTHVCLFYPIYVLYKSILIFRLKKEGLYEDSIESEGCDELADSVEIH</sequence>
<evidence type="ECO:0000256" key="1">
    <source>
        <dbReference type="SAM" id="Phobius"/>
    </source>
</evidence>
<dbReference type="InterPro" id="IPR054291">
    <property type="entry name" value="DUF7027"/>
</dbReference>
<evidence type="ECO:0000313" key="3">
    <source>
        <dbReference type="Proteomes" id="UP001652621"/>
    </source>
</evidence>
<feature type="transmembrane region" description="Helical" evidence="1">
    <location>
        <begin position="132"/>
        <end position="154"/>
    </location>
</feature>
<dbReference type="GeneID" id="131801721"/>
<name>A0ABM3UT08_MUSDO</name>
<dbReference type="RefSeq" id="XP_058976642.1">
    <property type="nucleotide sequence ID" value="XM_059120659.1"/>
</dbReference>
<proteinExistence type="predicted"/>
<dbReference type="Pfam" id="PF22954">
    <property type="entry name" value="DUF7027"/>
    <property type="match status" value="1"/>
</dbReference>
<keyword evidence="1" id="KW-0472">Membrane</keyword>
<keyword evidence="1" id="KW-1133">Transmembrane helix</keyword>
<dbReference type="Proteomes" id="UP001652621">
    <property type="component" value="Unplaced"/>
</dbReference>
<reference evidence="4" key="1">
    <citation type="submission" date="2025-08" db="UniProtKB">
        <authorList>
            <consortium name="RefSeq"/>
        </authorList>
    </citation>
    <scope>IDENTIFICATION</scope>
    <source>
        <strain evidence="4">Aabys</strain>
        <tissue evidence="4">Whole body</tissue>
    </source>
</reference>
<feature type="transmembrane region" description="Helical" evidence="1">
    <location>
        <begin position="88"/>
        <end position="112"/>
    </location>
</feature>
<keyword evidence="1" id="KW-0812">Transmembrane</keyword>
<evidence type="ECO:0000313" key="4">
    <source>
        <dbReference type="RefSeq" id="XP_058976642.1"/>
    </source>
</evidence>
<feature type="domain" description="DUF7027" evidence="2">
    <location>
        <begin position="22"/>
        <end position="107"/>
    </location>
</feature>
<organism evidence="3 4">
    <name type="scientific">Musca domestica</name>
    <name type="common">House fly</name>
    <dbReference type="NCBI Taxonomy" id="7370"/>
    <lineage>
        <taxon>Eukaryota</taxon>
        <taxon>Metazoa</taxon>
        <taxon>Ecdysozoa</taxon>
        <taxon>Arthropoda</taxon>
        <taxon>Hexapoda</taxon>
        <taxon>Insecta</taxon>
        <taxon>Pterygota</taxon>
        <taxon>Neoptera</taxon>
        <taxon>Endopterygota</taxon>
        <taxon>Diptera</taxon>
        <taxon>Brachycera</taxon>
        <taxon>Muscomorpha</taxon>
        <taxon>Muscoidea</taxon>
        <taxon>Muscidae</taxon>
        <taxon>Musca</taxon>
    </lineage>
</organism>
<feature type="transmembrane region" description="Helical" evidence="1">
    <location>
        <begin position="52"/>
        <end position="76"/>
    </location>
</feature>
<accession>A0ABM3UT08</accession>
<gene>
    <name evidence="4" type="primary">LOC131801721</name>
</gene>
<protein>
    <submittedName>
        <fullName evidence="4">Uncharacterized protein LOC131801721</fullName>
    </submittedName>
</protein>
<feature type="transmembrane region" description="Helical" evidence="1">
    <location>
        <begin position="12"/>
        <end position="32"/>
    </location>
</feature>
<keyword evidence="3" id="KW-1185">Reference proteome</keyword>
<evidence type="ECO:0000259" key="2">
    <source>
        <dbReference type="Pfam" id="PF22954"/>
    </source>
</evidence>